<evidence type="ECO:0000259" key="3">
    <source>
        <dbReference type="Pfam" id="PF10017"/>
    </source>
</evidence>
<dbReference type="InterPro" id="IPR019257">
    <property type="entry name" value="MeTrfase_dom"/>
</dbReference>
<dbReference type="Gene3D" id="3.40.50.150">
    <property type="entry name" value="Vaccinia Virus protein VP39"/>
    <property type="match status" value="1"/>
</dbReference>
<gene>
    <name evidence="4" type="ORF">ACFFGN_06685</name>
</gene>
<proteinExistence type="predicted"/>
<evidence type="ECO:0000313" key="4">
    <source>
        <dbReference type="EMBL" id="MFC0623740.1"/>
    </source>
</evidence>
<reference evidence="4 5" key="1">
    <citation type="submission" date="2024-09" db="EMBL/GenBank/DDBJ databases">
        <authorList>
            <person name="Sun Q."/>
            <person name="Mori K."/>
        </authorList>
    </citation>
    <scope>NUCLEOTIDE SEQUENCE [LARGE SCALE GENOMIC DNA]</scope>
    <source>
        <strain evidence="4 5">CGMCC 1.15906</strain>
    </source>
</reference>
<dbReference type="InterPro" id="IPR051128">
    <property type="entry name" value="EgtD_Methyltrsf_superfamily"/>
</dbReference>
<dbReference type="EMBL" id="JBHLTC010000006">
    <property type="protein sequence ID" value="MFC0623740.1"/>
    <property type="molecule type" value="Genomic_DNA"/>
</dbReference>
<dbReference type="PANTHER" id="PTHR43397:SF1">
    <property type="entry name" value="ERGOTHIONEINE BIOSYNTHESIS PROTEIN 1"/>
    <property type="match status" value="1"/>
</dbReference>
<dbReference type="RefSeq" id="WP_380044441.1">
    <property type="nucleotide sequence ID" value="NZ_JBHLTC010000006.1"/>
</dbReference>
<protein>
    <submittedName>
        <fullName evidence="4">L-histidine N(Alpha)-methyltransferase</fullName>
        <ecNumber evidence="4">2.1.1.44</ecNumber>
    </submittedName>
</protein>
<keyword evidence="1 4" id="KW-0489">Methyltransferase</keyword>
<dbReference type="Pfam" id="PF10017">
    <property type="entry name" value="Methyltransf_33"/>
    <property type="match status" value="1"/>
</dbReference>
<dbReference type="GO" id="GO:0032259">
    <property type="term" value="P:methylation"/>
    <property type="evidence" value="ECO:0007669"/>
    <property type="project" value="UniProtKB-KW"/>
</dbReference>
<dbReference type="InterPro" id="IPR029063">
    <property type="entry name" value="SAM-dependent_MTases_sf"/>
</dbReference>
<evidence type="ECO:0000313" key="5">
    <source>
        <dbReference type="Proteomes" id="UP001589890"/>
    </source>
</evidence>
<organism evidence="4 5">
    <name type="scientific">Kribbella deserti</name>
    <dbReference type="NCBI Taxonomy" id="1926257"/>
    <lineage>
        <taxon>Bacteria</taxon>
        <taxon>Bacillati</taxon>
        <taxon>Actinomycetota</taxon>
        <taxon>Actinomycetes</taxon>
        <taxon>Propionibacteriales</taxon>
        <taxon>Kribbellaceae</taxon>
        <taxon>Kribbella</taxon>
    </lineage>
</organism>
<keyword evidence="2 4" id="KW-0808">Transferase</keyword>
<dbReference type="GO" id="GO:0052706">
    <property type="term" value="F:L-histidine N(alpha)-methyltransferase activity"/>
    <property type="evidence" value="ECO:0007669"/>
    <property type="project" value="UniProtKB-EC"/>
</dbReference>
<name>A0ABV6QGR5_9ACTN</name>
<accession>A0ABV6QGR5</accession>
<dbReference type="PANTHER" id="PTHR43397">
    <property type="entry name" value="ERGOTHIONEINE BIOSYNTHESIS PROTEIN 1"/>
    <property type="match status" value="1"/>
</dbReference>
<dbReference type="EC" id="2.1.1.44" evidence="4"/>
<sequence length="383" mass="42793">MNEPVNVIRNLEKALADDDFDWSLLLVGEDQTDKLAALTSDLRADHSETGDGKQISSGFSYLGIGPTIAWAHAVSDPFYLVMKAGAESFVRHWRKIRPHVAKNGFHFVSLGVGTGQKDRIILEDLRAAKPDLFYLPVDMSSEMLRLGTHEAVRGIRFPMSQVLSVQLDFSLADNMEQLAEMFARLVGDDPLLYTLTGNTLANFDSDEEALDTISSVLRPQDRLLLEVATTTRIDAEAMKAAADEYHQTRAFTEFVTSALRYNTDLTIDPAMVQFCGFIEDDDALLVKIMFQNSGPDDLMMGLPDHTEVALKPKDTIRLYTTRKFSAKRLDRLMAACELTLVENAHSQFRRTRKPTPFGLDLLLLAPKSATTGKRSVADEMWAR</sequence>
<dbReference type="Proteomes" id="UP001589890">
    <property type="component" value="Unassembled WGS sequence"/>
</dbReference>
<feature type="domain" description="Histidine-specific methyltransferase SAM-dependent" evidence="3">
    <location>
        <begin position="70"/>
        <end position="342"/>
    </location>
</feature>
<evidence type="ECO:0000256" key="1">
    <source>
        <dbReference type="ARBA" id="ARBA00022603"/>
    </source>
</evidence>
<comment type="caution">
    <text evidence="4">The sequence shown here is derived from an EMBL/GenBank/DDBJ whole genome shotgun (WGS) entry which is preliminary data.</text>
</comment>
<keyword evidence="5" id="KW-1185">Reference proteome</keyword>
<evidence type="ECO:0000256" key="2">
    <source>
        <dbReference type="ARBA" id="ARBA00022679"/>
    </source>
</evidence>